<comment type="caution">
    <text evidence="3">The sequence shown here is derived from an EMBL/GenBank/DDBJ whole genome shotgun (WGS) entry which is preliminary data.</text>
</comment>
<dbReference type="Proteomes" id="UP000670527">
    <property type="component" value="Unassembled WGS sequence"/>
</dbReference>
<proteinExistence type="predicted"/>
<dbReference type="CDD" id="cd16961">
    <property type="entry name" value="RMtype1_S_TRD-CR_like"/>
    <property type="match status" value="1"/>
</dbReference>
<keyword evidence="1" id="KW-0680">Restriction system</keyword>
<keyword evidence="3" id="KW-0255">Endonuclease</keyword>
<evidence type="ECO:0000256" key="1">
    <source>
        <dbReference type="ARBA" id="ARBA00022747"/>
    </source>
</evidence>
<keyword evidence="3" id="KW-0540">Nuclease</keyword>
<organism evidence="3 4">
    <name type="scientific">Hymenobacter defluvii</name>
    <dbReference type="NCBI Taxonomy" id="2054411"/>
    <lineage>
        <taxon>Bacteria</taxon>
        <taxon>Pseudomonadati</taxon>
        <taxon>Bacteroidota</taxon>
        <taxon>Cytophagia</taxon>
        <taxon>Cytophagales</taxon>
        <taxon>Hymenobacteraceae</taxon>
        <taxon>Hymenobacter</taxon>
    </lineage>
</organism>
<evidence type="ECO:0000313" key="4">
    <source>
        <dbReference type="Proteomes" id="UP000670527"/>
    </source>
</evidence>
<keyword evidence="2" id="KW-0238">DNA-binding</keyword>
<dbReference type="EMBL" id="JAGETX010000009">
    <property type="protein sequence ID" value="MBO3272008.1"/>
    <property type="molecule type" value="Genomic_DNA"/>
</dbReference>
<name>A0ABS3TFQ6_9BACT</name>
<protein>
    <submittedName>
        <fullName evidence="3">Restriction endonuclease subunit S</fullName>
    </submittedName>
</protein>
<evidence type="ECO:0000313" key="3">
    <source>
        <dbReference type="EMBL" id="MBO3272008.1"/>
    </source>
</evidence>
<accession>A0ABS3TFQ6</accession>
<dbReference type="Gene3D" id="3.90.220.20">
    <property type="entry name" value="DNA methylase specificity domains"/>
    <property type="match status" value="1"/>
</dbReference>
<dbReference type="PANTHER" id="PTHR30408">
    <property type="entry name" value="TYPE-1 RESTRICTION ENZYME ECOKI SPECIFICITY PROTEIN"/>
    <property type="match status" value="1"/>
</dbReference>
<evidence type="ECO:0000256" key="2">
    <source>
        <dbReference type="ARBA" id="ARBA00023125"/>
    </source>
</evidence>
<reference evidence="3 4" key="1">
    <citation type="submission" date="2021-03" db="EMBL/GenBank/DDBJ databases">
        <authorList>
            <person name="Kim M.K."/>
        </authorList>
    </citation>
    <scope>NUCLEOTIDE SEQUENCE [LARGE SCALE GENOMIC DNA]</scope>
    <source>
        <strain evidence="3 4">BT507</strain>
    </source>
</reference>
<gene>
    <name evidence="3" type="ORF">J4D97_15215</name>
</gene>
<keyword evidence="3" id="KW-0378">Hydrolase</keyword>
<dbReference type="InterPro" id="IPR044946">
    <property type="entry name" value="Restrct_endonuc_typeI_TRD_sf"/>
</dbReference>
<dbReference type="GO" id="GO:0004519">
    <property type="term" value="F:endonuclease activity"/>
    <property type="evidence" value="ECO:0007669"/>
    <property type="project" value="UniProtKB-KW"/>
</dbReference>
<keyword evidence="4" id="KW-1185">Reference proteome</keyword>
<sequence length="192" mass="21279">MIALQELVDIVSGATLREKPTPEPNGSTYVIQVRDVTSPYNELADDPLRTELPSVPKQQLLQPHDILFLAKGPRNPAVLYTKPWPRAIAMSFFFRLRVYDPTTADAGYLTWYLNSTPGQAAVQSLRQGSSVAGITKPMLGCLEIPVPNLQVQRHIAHVADALRREAKLADNLRGKRAWAIEQALLNQITSSL</sequence>
<dbReference type="PANTHER" id="PTHR30408:SF12">
    <property type="entry name" value="TYPE I RESTRICTION ENZYME MJAVIII SPECIFICITY SUBUNIT"/>
    <property type="match status" value="1"/>
</dbReference>
<dbReference type="SUPFAM" id="SSF116734">
    <property type="entry name" value="DNA methylase specificity domain"/>
    <property type="match status" value="1"/>
</dbReference>
<dbReference type="InterPro" id="IPR052021">
    <property type="entry name" value="Type-I_RS_S_subunit"/>
</dbReference>